<sequence length="832" mass="93874">MGDYAACFEAICRSVERLPKPDVNPSFSSQLYTRLAKSLSYGVRSGTISSDVLQQSSGAIQALERKFNEALSKSSEVPRDTVRAWKDWKRVEKEIEAVSRGRDAAQDRLVRIPIAKKAADPVLEYCTLGQDDIMSIIQDWGPEEDVDTNPLDLRKMKYLRLSCLAFLFGGVGDGLHQKYLKLTKAKQDSFKVNITLLDIHPKTLARDLCIFALLEQSLEMPNNEEKEAEIKATIFYAFRDIVKDQIKRLNMRPPQLLVWLHIGIFDYHDIKQPKTFASNVMEDPGNVSTYRDNINQRREEERQDVEGAVGAMQDQDVISSAEPHMTEPLPTDPKRRAEWLKLAKSVLVDIMLDPDGMGPGSPLKFLEGGSWGLKNTRLSKQSVKKVNAHIRETWKPNPSFFDSVHEREIGYPRIIMDPFVFVRSIHQFAERMGLLNNKIDEDFPSLCVTEIFFDAVVDAFKAFQGCIQIEILLGDLSQELAKTRLPGHRSRPGHFPKSYTRAWLSNVPDYTHGPLNTAVYTLPSLENESDTAVAANCLLNTSVWEGGDRFCYNVSFPSHWLTEYPQQVLAGSLTSEVAIYRGQLPIPLSDDTCMPRPLASGLRECSRLVVRGASLPDDFAKAFDEIGSFEALVPRHKFTPRTAMNLVSPFDPVMALMFYKPGSYQPDNIAKRTNKVLEGNIVKKLGELYILTTVDEFDMWNGFIRCRMSKERVKMMKAEGCATYSCAQVVGDNDYLTGQLLAQARRVIYNSLEPYLRCQRFVRVEKVAKHAMLKNWGRDLGKLGWMLDSVVSAFQSVPSLRSAVLPLELNVTGNKSELIGHSTVYVPFPATS</sequence>
<feature type="non-terminal residue" evidence="1">
    <location>
        <position position="1"/>
    </location>
</feature>
<evidence type="ECO:0008006" key="3">
    <source>
        <dbReference type="Google" id="ProtNLM"/>
    </source>
</evidence>
<dbReference type="KEGG" id="hir:HETIRDRAFT_446351"/>
<proteinExistence type="predicted"/>
<dbReference type="HOGENOM" id="CLU_017710_0_0_1"/>
<dbReference type="RefSeq" id="XP_009550982.1">
    <property type="nucleotide sequence ID" value="XM_009552687.1"/>
</dbReference>
<reference evidence="1 2" key="1">
    <citation type="journal article" date="2012" name="New Phytol.">
        <title>Insight into trade-off between wood decay and parasitism from the genome of a fungal forest pathogen.</title>
        <authorList>
            <person name="Olson A."/>
            <person name="Aerts A."/>
            <person name="Asiegbu F."/>
            <person name="Belbahri L."/>
            <person name="Bouzid O."/>
            <person name="Broberg A."/>
            <person name="Canback B."/>
            <person name="Coutinho P.M."/>
            <person name="Cullen D."/>
            <person name="Dalman K."/>
            <person name="Deflorio G."/>
            <person name="van Diepen L.T."/>
            <person name="Dunand C."/>
            <person name="Duplessis S."/>
            <person name="Durling M."/>
            <person name="Gonthier P."/>
            <person name="Grimwood J."/>
            <person name="Fossdal C.G."/>
            <person name="Hansson D."/>
            <person name="Henrissat B."/>
            <person name="Hietala A."/>
            <person name="Himmelstrand K."/>
            <person name="Hoffmeister D."/>
            <person name="Hogberg N."/>
            <person name="James T.Y."/>
            <person name="Karlsson M."/>
            <person name="Kohler A."/>
            <person name="Kues U."/>
            <person name="Lee Y.H."/>
            <person name="Lin Y.C."/>
            <person name="Lind M."/>
            <person name="Lindquist E."/>
            <person name="Lombard V."/>
            <person name="Lucas S."/>
            <person name="Lunden K."/>
            <person name="Morin E."/>
            <person name="Murat C."/>
            <person name="Park J."/>
            <person name="Raffaello T."/>
            <person name="Rouze P."/>
            <person name="Salamov A."/>
            <person name="Schmutz J."/>
            <person name="Solheim H."/>
            <person name="Stahlberg J."/>
            <person name="Velez H."/>
            <person name="de Vries R.P."/>
            <person name="Wiebenga A."/>
            <person name="Woodward S."/>
            <person name="Yakovlev I."/>
            <person name="Garbelotto M."/>
            <person name="Martin F."/>
            <person name="Grigoriev I.V."/>
            <person name="Stenlid J."/>
        </authorList>
    </citation>
    <scope>NUCLEOTIDE SEQUENCE [LARGE SCALE GENOMIC DNA]</scope>
    <source>
        <strain evidence="1 2">TC 32-1</strain>
    </source>
</reference>
<dbReference type="EMBL" id="KI925463">
    <property type="protein sequence ID" value="ETW77481.1"/>
    <property type="molecule type" value="Genomic_DNA"/>
</dbReference>
<keyword evidence="2" id="KW-1185">Reference proteome</keyword>
<accession>W4JX72</accession>
<protein>
    <recommendedName>
        <fullName evidence="3">DUF4470 domain-containing protein</fullName>
    </recommendedName>
</protein>
<evidence type="ECO:0000313" key="2">
    <source>
        <dbReference type="Proteomes" id="UP000030671"/>
    </source>
</evidence>
<dbReference type="AlphaFoldDB" id="W4JX72"/>
<dbReference type="Proteomes" id="UP000030671">
    <property type="component" value="Unassembled WGS sequence"/>
</dbReference>
<name>W4JX72_HETIT</name>
<dbReference type="eggNOG" id="ENOG502S1W1">
    <property type="taxonomic scope" value="Eukaryota"/>
</dbReference>
<gene>
    <name evidence="1" type="ORF">HETIRDRAFT_446351</name>
</gene>
<evidence type="ECO:0000313" key="1">
    <source>
        <dbReference type="EMBL" id="ETW77481.1"/>
    </source>
</evidence>
<organism evidence="1 2">
    <name type="scientific">Heterobasidion irregulare (strain TC 32-1)</name>
    <dbReference type="NCBI Taxonomy" id="747525"/>
    <lineage>
        <taxon>Eukaryota</taxon>
        <taxon>Fungi</taxon>
        <taxon>Dikarya</taxon>
        <taxon>Basidiomycota</taxon>
        <taxon>Agaricomycotina</taxon>
        <taxon>Agaricomycetes</taxon>
        <taxon>Russulales</taxon>
        <taxon>Bondarzewiaceae</taxon>
        <taxon>Heterobasidion</taxon>
        <taxon>Heterobasidion annosum species complex</taxon>
    </lineage>
</organism>
<dbReference type="GeneID" id="20675686"/>
<dbReference type="STRING" id="747525.W4JX72"/>
<dbReference type="InParanoid" id="W4JX72"/>
<dbReference type="OrthoDB" id="2423701at2759"/>